<feature type="chain" id="PRO_5012955552" description="DUF7933 domain-containing protein" evidence="1">
    <location>
        <begin position="33"/>
        <end position="245"/>
    </location>
</feature>
<keyword evidence="4" id="KW-1185">Reference proteome</keyword>
<dbReference type="KEGG" id="spsw:Sps_03710"/>
<dbReference type="Pfam" id="PF25564">
    <property type="entry name" value="DUF7933"/>
    <property type="match status" value="1"/>
</dbReference>
<proteinExistence type="predicted"/>
<feature type="signal peptide" evidence="1">
    <location>
        <begin position="1"/>
        <end position="32"/>
    </location>
</feature>
<accession>A0A1S6HTT8</accession>
<name>A0A1S6HTT8_9GAMM</name>
<evidence type="ECO:0000313" key="4">
    <source>
        <dbReference type="Proteomes" id="UP000189545"/>
    </source>
</evidence>
<dbReference type="Proteomes" id="UP000189545">
    <property type="component" value="Chromosome"/>
</dbReference>
<dbReference type="STRING" id="225848.Sps_03710"/>
<dbReference type="InterPro" id="IPR057693">
    <property type="entry name" value="DUF7933"/>
</dbReference>
<dbReference type="RefSeq" id="WP_077753809.1">
    <property type="nucleotide sequence ID" value="NZ_CP014782.1"/>
</dbReference>
<evidence type="ECO:0000259" key="2">
    <source>
        <dbReference type="Pfam" id="PF25564"/>
    </source>
</evidence>
<dbReference type="EMBL" id="CP014782">
    <property type="protein sequence ID" value="AQS38828.1"/>
    <property type="molecule type" value="Genomic_DNA"/>
</dbReference>
<evidence type="ECO:0000256" key="1">
    <source>
        <dbReference type="SAM" id="SignalP"/>
    </source>
</evidence>
<sequence>MKNTSKQKKCLLNAVYLVFYISLLLIAKVSHAAGTDLTLSGAFSTPTIASGHLSTLTYTLTNTSASSATDIAFTATLPANHLIAEQVGDLTTCLDGSYSAVAGASLFSASNYRLAAGASCILQFNVTATATGATLTSGLNSSLGAGTNISTTLTVDATLFTLGVSLASPVISVGAVNTINYAFTNTGSTIMSGTAAINLPSRIVIAPIANFSSDCGGVSLAEPAGANSISLWYNACFRSCLYCLY</sequence>
<organism evidence="3 4">
    <name type="scientific">Shewanella psychrophila</name>
    <dbReference type="NCBI Taxonomy" id="225848"/>
    <lineage>
        <taxon>Bacteria</taxon>
        <taxon>Pseudomonadati</taxon>
        <taxon>Pseudomonadota</taxon>
        <taxon>Gammaproteobacteria</taxon>
        <taxon>Alteromonadales</taxon>
        <taxon>Shewanellaceae</taxon>
        <taxon>Shewanella</taxon>
    </lineage>
</organism>
<dbReference type="AlphaFoldDB" id="A0A1S6HTT8"/>
<evidence type="ECO:0000313" key="3">
    <source>
        <dbReference type="EMBL" id="AQS38828.1"/>
    </source>
</evidence>
<dbReference type="OrthoDB" id="10007371at2"/>
<reference evidence="3 4" key="1">
    <citation type="submission" date="2016-03" db="EMBL/GenBank/DDBJ databases">
        <title>Complete genome sequence of Shewanella psychrophila WP2, a deep sea bacterium isolated from west Pacific sediment.</title>
        <authorList>
            <person name="Xu G."/>
            <person name="Jian H."/>
        </authorList>
    </citation>
    <scope>NUCLEOTIDE SEQUENCE [LARGE SCALE GENOMIC DNA]</scope>
    <source>
        <strain evidence="3 4">WP2</strain>
    </source>
</reference>
<gene>
    <name evidence="3" type="ORF">Sps_03710</name>
</gene>
<protein>
    <recommendedName>
        <fullName evidence="2">DUF7933 domain-containing protein</fullName>
    </recommendedName>
</protein>
<feature type="domain" description="DUF7933" evidence="2">
    <location>
        <begin position="38"/>
        <end position="155"/>
    </location>
</feature>
<keyword evidence="1" id="KW-0732">Signal</keyword>